<dbReference type="RefSeq" id="WP_067126531.1">
    <property type="nucleotide sequence ID" value="NZ_KQ948214.1"/>
</dbReference>
<evidence type="ECO:0000313" key="5">
    <source>
        <dbReference type="Proteomes" id="UP000053127"/>
    </source>
</evidence>
<dbReference type="GO" id="GO:0005576">
    <property type="term" value="C:extracellular region"/>
    <property type="evidence" value="ECO:0007669"/>
    <property type="project" value="UniProtKB-SubCell"/>
</dbReference>
<dbReference type="STRING" id="67386.AQI95_22505"/>
<proteinExistence type="predicted"/>
<evidence type="ECO:0000256" key="2">
    <source>
        <dbReference type="ARBA" id="ARBA00022525"/>
    </source>
</evidence>
<sequence length="522" mass="58347">MAVQAKPEVRWGLVAEALTCYKHAVLLARGIDAAEQAQLEQDPGKLRERESRATVPREDMEAAYQIATEVRRLFVEWQERYYTVPWPGLVELGVRVTMNSASAATKHLVEETRRILDGSPSGAGQVRSLYGAWPLIWVQWLYAAYDPLRIIEGELPLSETAIGQVGELFNDVTDFVLTMIPAVGEWVLAYEAGTGHQFAGGRKLSPVERVLAAFGLVLPAAIGALVKEAPRVGVVLRNFRVNLARSIPGSAASRLDRFTADMVIGLRALPKESFDKFLRIIRITKALSADQEKAVNFYLSRIDYASRLAQWMRIIEKKFGTGLTGVHALERPPNLVVGPHEQAMMEELSRLSNKPVVSVPEMHPRDYDDFVRKLAADPQTKMPQVKGVKYADTVWGSEFAELYQVQEAKAGENVLDAIKKRGKGKQASTLVVQNGPGMTHDLPSLFDNRFWCKPDFQWINKIVVIEANALKVIERPVRYITMDPQVYALTRLLTGNPAHLIKTVEEVDQAEEEAKKRADAQR</sequence>
<name>A0A101P1R3_9ACTN</name>
<dbReference type="Pfam" id="PF14449">
    <property type="entry name" value="PT-TG"/>
    <property type="match status" value="1"/>
</dbReference>
<reference evidence="4 5" key="1">
    <citation type="submission" date="2015-10" db="EMBL/GenBank/DDBJ databases">
        <title>Draft genome sequence of Streptomyces yokosukanensis DSM 40224, type strain for the species Streptomyces yokosukanensis.</title>
        <authorList>
            <person name="Ruckert C."/>
            <person name="Winkler A."/>
            <person name="Kalinowski J."/>
            <person name="Kampfer P."/>
            <person name="Glaeser S."/>
        </authorList>
    </citation>
    <scope>NUCLEOTIDE SEQUENCE [LARGE SCALE GENOMIC DNA]</scope>
    <source>
        <strain evidence="4 5">DSM 40224</strain>
    </source>
</reference>
<feature type="domain" description="Pre-toxin TG" evidence="3">
    <location>
        <begin position="173"/>
        <end position="230"/>
    </location>
</feature>
<keyword evidence="5" id="KW-1185">Reference proteome</keyword>
<protein>
    <recommendedName>
        <fullName evidence="3">Pre-toxin TG domain-containing protein</fullName>
    </recommendedName>
</protein>
<gene>
    <name evidence="4" type="ORF">AQI95_22505</name>
</gene>
<dbReference type="EMBL" id="LMWN01000033">
    <property type="protein sequence ID" value="KUN03293.1"/>
    <property type="molecule type" value="Genomic_DNA"/>
</dbReference>
<comment type="subcellular location">
    <subcellularLocation>
        <location evidence="1">Secreted</location>
    </subcellularLocation>
</comment>
<evidence type="ECO:0000256" key="1">
    <source>
        <dbReference type="ARBA" id="ARBA00004613"/>
    </source>
</evidence>
<keyword evidence="2" id="KW-0964">Secreted</keyword>
<comment type="caution">
    <text evidence="4">The sequence shown here is derived from an EMBL/GenBank/DDBJ whole genome shotgun (WGS) entry which is preliminary data.</text>
</comment>
<dbReference type="Proteomes" id="UP000053127">
    <property type="component" value="Unassembled WGS sequence"/>
</dbReference>
<accession>A0A101P1R3</accession>
<dbReference type="OrthoDB" id="5172543at2"/>
<dbReference type="InterPro" id="IPR027797">
    <property type="entry name" value="PT-TG_dom"/>
</dbReference>
<dbReference type="AlphaFoldDB" id="A0A101P1R3"/>
<evidence type="ECO:0000259" key="3">
    <source>
        <dbReference type="Pfam" id="PF14449"/>
    </source>
</evidence>
<evidence type="ECO:0000313" key="4">
    <source>
        <dbReference type="EMBL" id="KUN03293.1"/>
    </source>
</evidence>
<organism evidence="4 5">
    <name type="scientific">Streptomyces yokosukanensis</name>
    <dbReference type="NCBI Taxonomy" id="67386"/>
    <lineage>
        <taxon>Bacteria</taxon>
        <taxon>Bacillati</taxon>
        <taxon>Actinomycetota</taxon>
        <taxon>Actinomycetes</taxon>
        <taxon>Kitasatosporales</taxon>
        <taxon>Streptomycetaceae</taxon>
        <taxon>Streptomyces</taxon>
    </lineage>
</organism>